<sequence>MRSAAHLVENYRFERLSHQGLTDLAWLYKAVYKKSLSLDYLAAKYDSVYTGHVFIGYIAYDQNGLPAAYYGVIPCFMSVSGVPLLAAQSADTMTHPDHQKKGLFFELATMTYVLCRKEHIRLVYGFPNQNSTTGLFKLNWQKIGELERFTFPVNTLPLEKIARQSVFSQKLYRRYAGIILKKYIIENQNLTKFPTPSEHVVLLKSDQYIQYKTYNESRTIKIGNACAWIKIQNGLIIGDISGFDNDFEEVILQLKKLCVKLGVHQLQFQESTKNRLHKLLKGHVDPAASFPIMIKDLGSGIDVSKIQFSFADIDIF</sequence>
<keyword evidence="1" id="KW-0808">Transferase</keyword>
<dbReference type="GO" id="GO:0016740">
    <property type="term" value="F:transferase activity"/>
    <property type="evidence" value="ECO:0007669"/>
    <property type="project" value="UniProtKB-KW"/>
</dbReference>
<gene>
    <name evidence="1" type="ORF">FDK13_19955</name>
</gene>
<dbReference type="AlphaFoldDB" id="A0A4U6D0C1"/>
<name>A0A4U6D0C1_9BACT</name>
<protein>
    <submittedName>
        <fullName evidence="1">GNAT family N-acetyltransferase</fullName>
    </submittedName>
</protein>
<dbReference type="OrthoDB" id="5570877at2"/>
<dbReference type="Pfam" id="PF13527">
    <property type="entry name" value="Acetyltransf_9"/>
    <property type="match status" value="1"/>
</dbReference>
<evidence type="ECO:0000313" key="1">
    <source>
        <dbReference type="EMBL" id="TKT90599.1"/>
    </source>
</evidence>
<dbReference type="EMBL" id="SZVO01000009">
    <property type="protein sequence ID" value="TKT90599.1"/>
    <property type="molecule type" value="Genomic_DNA"/>
</dbReference>
<dbReference type="SUPFAM" id="SSF55729">
    <property type="entry name" value="Acyl-CoA N-acyltransferases (Nat)"/>
    <property type="match status" value="1"/>
</dbReference>
<reference evidence="1 2" key="1">
    <citation type="submission" date="2019-05" db="EMBL/GenBank/DDBJ databases">
        <title>Dyadobacter AR-3-8 sp. nov., isolated from arctic soil.</title>
        <authorList>
            <person name="Chaudhary D.K."/>
        </authorList>
    </citation>
    <scope>NUCLEOTIDE SEQUENCE [LARGE SCALE GENOMIC DNA]</scope>
    <source>
        <strain evidence="1 2">AR-3-8</strain>
    </source>
</reference>
<organism evidence="1 2">
    <name type="scientific">Dyadobacter frigoris</name>
    <dbReference type="NCBI Taxonomy" id="2576211"/>
    <lineage>
        <taxon>Bacteria</taxon>
        <taxon>Pseudomonadati</taxon>
        <taxon>Bacteroidota</taxon>
        <taxon>Cytophagia</taxon>
        <taxon>Cytophagales</taxon>
        <taxon>Spirosomataceae</taxon>
        <taxon>Dyadobacter</taxon>
    </lineage>
</organism>
<dbReference type="Gene3D" id="3.40.630.30">
    <property type="match status" value="1"/>
</dbReference>
<accession>A0A4U6D0C1</accession>
<proteinExistence type="predicted"/>
<evidence type="ECO:0000313" key="2">
    <source>
        <dbReference type="Proteomes" id="UP000304900"/>
    </source>
</evidence>
<comment type="caution">
    <text evidence="1">The sequence shown here is derived from an EMBL/GenBank/DDBJ whole genome shotgun (WGS) entry which is preliminary data.</text>
</comment>
<dbReference type="Proteomes" id="UP000304900">
    <property type="component" value="Unassembled WGS sequence"/>
</dbReference>
<dbReference type="InterPro" id="IPR016181">
    <property type="entry name" value="Acyl_CoA_acyltransferase"/>
</dbReference>
<keyword evidence="2" id="KW-1185">Reference proteome</keyword>
<dbReference type="RefSeq" id="WP_137341767.1">
    <property type="nucleotide sequence ID" value="NZ_BSQH01000002.1"/>
</dbReference>